<accession>A0A8G1VTY3</accession>
<feature type="compositionally biased region" description="Polar residues" evidence="1">
    <location>
        <begin position="157"/>
        <end position="168"/>
    </location>
</feature>
<keyword evidence="2" id="KW-0472">Membrane</keyword>
<feature type="transmembrane region" description="Helical" evidence="2">
    <location>
        <begin position="53"/>
        <end position="80"/>
    </location>
</feature>
<feature type="compositionally biased region" description="Basic residues" evidence="1">
    <location>
        <begin position="131"/>
        <end position="144"/>
    </location>
</feature>
<sequence length="188" mass="21650">MTRTRPPEASRSHLRLLLRRPPVVTTTIRCCTRPPNYLRYCVLSIRLLRFSSLLGLLLLFFFFSPSSLFPALSDLIVLYLSPTRLCYLSLLPPPLLPWNCESYSIPRGGSAGLLPVPRRDLVTAAEETNQKRKRKKRTSLRARQRAAEKRPNKRFPSPSTETGPTQYSPSKIIYFNPFHFSKIFRSIN</sequence>
<proteinExistence type="predicted"/>
<evidence type="ECO:0000313" key="4">
    <source>
        <dbReference type="Proteomes" id="UP000249789"/>
    </source>
</evidence>
<feature type="region of interest" description="Disordered" evidence="1">
    <location>
        <begin position="126"/>
        <end position="168"/>
    </location>
</feature>
<dbReference type="Proteomes" id="UP000249789">
    <property type="component" value="Unassembled WGS sequence"/>
</dbReference>
<evidence type="ECO:0000313" key="3">
    <source>
        <dbReference type="EMBL" id="RAK72572.1"/>
    </source>
</evidence>
<dbReference type="AlphaFoldDB" id="A0A8G1VTY3"/>
<reference evidence="3 4" key="1">
    <citation type="submission" date="2018-02" db="EMBL/GenBank/DDBJ databases">
        <title>The genomes of Aspergillus section Nigri reveals drivers in fungal speciation.</title>
        <authorList>
            <consortium name="DOE Joint Genome Institute"/>
            <person name="Vesth T.C."/>
            <person name="Nybo J."/>
            <person name="Theobald S."/>
            <person name="Brandl J."/>
            <person name="Frisvad J.C."/>
            <person name="Nielsen K.F."/>
            <person name="Lyhne E.K."/>
            <person name="Kogle M.E."/>
            <person name="Kuo A."/>
            <person name="Riley R."/>
            <person name="Clum A."/>
            <person name="Nolan M."/>
            <person name="Lipzen A."/>
            <person name="Salamov A."/>
            <person name="Henrissat B."/>
            <person name="Wiebenga A."/>
            <person name="De vries R.P."/>
            <person name="Grigoriev I.V."/>
            <person name="Mortensen U.H."/>
            <person name="Andersen M.R."/>
            <person name="Baker S.E."/>
        </authorList>
    </citation>
    <scope>NUCLEOTIDE SEQUENCE [LARGE SCALE GENOMIC DNA]</scope>
    <source>
        <strain evidence="3 4">CBS 313.89</strain>
    </source>
</reference>
<keyword evidence="2" id="KW-0812">Transmembrane</keyword>
<gene>
    <name evidence="3" type="ORF">BO72DRAFT_270421</name>
</gene>
<protein>
    <submittedName>
        <fullName evidence="3">Uncharacterized protein</fullName>
    </submittedName>
</protein>
<name>A0A8G1VTY3_9EURO</name>
<evidence type="ECO:0000256" key="2">
    <source>
        <dbReference type="SAM" id="Phobius"/>
    </source>
</evidence>
<dbReference type="GeneID" id="63857530"/>
<organism evidence="3 4">
    <name type="scientific">Aspergillus fijiensis CBS 313.89</name>
    <dbReference type="NCBI Taxonomy" id="1448319"/>
    <lineage>
        <taxon>Eukaryota</taxon>
        <taxon>Fungi</taxon>
        <taxon>Dikarya</taxon>
        <taxon>Ascomycota</taxon>
        <taxon>Pezizomycotina</taxon>
        <taxon>Eurotiomycetes</taxon>
        <taxon>Eurotiomycetidae</taxon>
        <taxon>Eurotiales</taxon>
        <taxon>Aspergillaceae</taxon>
        <taxon>Aspergillus</taxon>
    </lineage>
</organism>
<dbReference type="EMBL" id="KZ824693">
    <property type="protein sequence ID" value="RAK72572.1"/>
    <property type="molecule type" value="Genomic_DNA"/>
</dbReference>
<keyword evidence="4" id="KW-1185">Reference proteome</keyword>
<dbReference type="VEuPathDB" id="FungiDB:BO72DRAFT_270421"/>
<keyword evidence="2" id="KW-1133">Transmembrane helix</keyword>
<evidence type="ECO:0000256" key="1">
    <source>
        <dbReference type="SAM" id="MobiDB-lite"/>
    </source>
</evidence>
<dbReference type="RefSeq" id="XP_040796584.1">
    <property type="nucleotide sequence ID" value="XM_040940197.1"/>
</dbReference>